<protein>
    <recommendedName>
        <fullName evidence="2">DUF637 domain-containing protein</fullName>
    </recommendedName>
</protein>
<dbReference type="InterPro" id="IPR006915">
    <property type="entry name" value="DUF637_hemagglutn_put"/>
</dbReference>
<dbReference type="Pfam" id="PF04830">
    <property type="entry name" value="DUF637"/>
    <property type="match status" value="1"/>
</dbReference>
<evidence type="ECO:0000313" key="4">
    <source>
        <dbReference type="Proteomes" id="UP000033689"/>
    </source>
</evidence>
<dbReference type="RefSeq" id="WP_045799824.1">
    <property type="nucleotide sequence ID" value="NZ_LAOJ01000001.1"/>
</dbReference>
<gene>
    <name evidence="3" type="ORF">RBEMOGI_1208</name>
</gene>
<dbReference type="Proteomes" id="UP000033689">
    <property type="component" value="Unassembled WGS sequence"/>
</dbReference>
<comment type="caution">
    <text evidence="3">The sequence shown here is derived from an EMBL/GenBank/DDBJ whole genome shotgun (WGS) entry which is preliminary data.</text>
</comment>
<keyword evidence="1" id="KW-1133">Transmembrane helix</keyword>
<dbReference type="PATRIC" id="fig|1359194.3.peg.1229"/>
<name>A0A0F3QMB8_RICBE</name>
<dbReference type="EMBL" id="LAOJ01000001">
    <property type="protein sequence ID" value="KJV92574.1"/>
    <property type="molecule type" value="Genomic_DNA"/>
</dbReference>
<accession>A0A0F3QMB8</accession>
<reference evidence="3 4" key="1">
    <citation type="submission" date="2015-02" db="EMBL/GenBank/DDBJ databases">
        <title>Genome Sequencing of Rickettsiales.</title>
        <authorList>
            <person name="Daugherty S.C."/>
            <person name="Su Q."/>
            <person name="Abolude K."/>
            <person name="Beier-Sexton M."/>
            <person name="Carlyon J.A."/>
            <person name="Carter R."/>
            <person name="Day N.P."/>
            <person name="Dumler S.J."/>
            <person name="Dyachenko V."/>
            <person name="Godinez A."/>
            <person name="Kurtti T.J."/>
            <person name="Lichay M."/>
            <person name="Mullins K.E."/>
            <person name="Ott S."/>
            <person name="Pappas-Brown V."/>
            <person name="Paris D.H."/>
            <person name="Patel P."/>
            <person name="Richards A.L."/>
            <person name="Sadzewicz L."/>
            <person name="Sears K."/>
            <person name="Seidman D."/>
            <person name="Sengamalay N."/>
            <person name="Stenos J."/>
            <person name="Tallon L.J."/>
            <person name="Vincent G."/>
            <person name="Fraser C.M."/>
            <person name="Munderloh U."/>
            <person name="Dunning-Hotopp J.C."/>
        </authorList>
    </citation>
    <scope>NUCLEOTIDE SEQUENCE [LARGE SCALE GENOMIC DNA]</scope>
    <source>
        <strain evidence="3 4">RML Mogi</strain>
    </source>
</reference>
<dbReference type="AlphaFoldDB" id="A0A0F3QMB8"/>
<dbReference type="STRING" id="33990.A3306_01810"/>
<evidence type="ECO:0000259" key="2">
    <source>
        <dbReference type="Pfam" id="PF04830"/>
    </source>
</evidence>
<proteinExistence type="predicted"/>
<sequence>MLESKQNVNISEIKRESKGWDRKTRTLTPQAQVVIGTAVTAATAGVGSTIGAGIAGGIGAGGAVGTGVSSAIAAGVSGFASSVVVGAANNGGNVGKGIKASTSKEALRSLGKNMLAAGITTGVMNGTGFGNVAEKAKLGGVAGRNQGIFERVLLRTGVNTAIKGGSLRDNFKSEVLHGALAVGQGYIGDIGQRYGLSERGAAKVMMHSALGGTYALASKGNVVIGMLVLAVWVRL</sequence>
<evidence type="ECO:0000313" key="3">
    <source>
        <dbReference type="EMBL" id="KJV92574.1"/>
    </source>
</evidence>
<keyword evidence="1" id="KW-0812">Transmembrane</keyword>
<keyword evidence="1" id="KW-0472">Membrane</keyword>
<feature type="domain" description="DUF637" evidence="2">
    <location>
        <begin position="71"/>
        <end position="226"/>
    </location>
</feature>
<evidence type="ECO:0000256" key="1">
    <source>
        <dbReference type="SAM" id="Phobius"/>
    </source>
</evidence>
<organism evidence="3 4">
    <name type="scientific">Rickettsia bellii str. RML Mogi</name>
    <dbReference type="NCBI Taxonomy" id="1359194"/>
    <lineage>
        <taxon>Bacteria</taxon>
        <taxon>Pseudomonadati</taxon>
        <taxon>Pseudomonadota</taxon>
        <taxon>Alphaproteobacteria</taxon>
        <taxon>Rickettsiales</taxon>
        <taxon>Rickettsiaceae</taxon>
        <taxon>Rickettsieae</taxon>
        <taxon>Rickettsia</taxon>
        <taxon>belli group</taxon>
    </lineage>
</organism>
<feature type="transmembrane region" description="Helical" evidence="1">
    <location>
        <begin position="213"/>
        <end position="233"/>
    </location>
</feature>